<dbReference type="GO" id="GO:0005681">
    <property type="term" value="C:spliceosomal complex"/>
    <property type="evidence" value="ECO:0007669"/>
    <property type="project" value="UniProtKB-KW"/>
</dbReference>
<dbReference type="Pfam" id="PF00076">
    <property type="entry name" value="RRM_1"/>
    <property type="match status" value="1"/>
</dbReference>
<proteinExistence type="predicted"/>
<dbReference type="GO" id="GO:0006397">
    <property type="term" value="P:mRNA processing"/>
    <property type="evidence" value="ECO:0007669"/>
    <property type="project" value="UniProtKB-KW"/>
</dbReference>
<reference evidence="7" key="1">
    <citation type="journal article" date="2019" name="Sci. Rep.">
        <title>Draft genome of Tanacetum cinerariifolium, the natural source of mosquito coil.</title>
        <authorList>
            <person name="Yamashiro T."/>
            <person name="Shiraishi A."/>
            <person name="Satake H."/>
            <person name="Nakayama K."/>
        </authorList>
    </citation>
    <scope>NUCLEOTIDE SEQUENCE</scope>
</reference>
<accession>A0A6L2N2K8</accession>
<keyword evidence="7" id="KW-0548">Nucleotidyltransferase</keyword>
<dbReference type="EMBL" id="BKCJ010008074">
    <property type="protein sequence ID" value="GEU80418.1"/>
    <property type="molecule type" value="Genomic_DNA"/>
</dbReference>
<dbReference type="Gene3D" id="3.30.70.330">
    <property type="match status" value="1"/>
</dbReference>
<keyword evidence="3" id="KW-0508">mRNA splicing</keyword>
<feature type="region of interest" description="Disordered" evidence="5">
    <location>
        <begin position="104"/>
        <end position="130"/>
    </location>
</feature>
<evidence type="ECO:0000256" key="5">
    <source>
        <dbReference type="SAM" id="MobiDB-lite"/>
    </source>
</evidence>
<organism evidence="7">
    <name type="scientific">Tanacetum cinerariifolium</name>
    <name type="common">Dalmatian daisy</name>
    <name type="synonym">Chrysanthemum cinerariifolium</name>
    <dbReference type="NCBI Taxonomy" id="118510"/>
    <lineage>
        <taxon>Eukaryota</taxon>
        <taxon>Viridiplantae</taxon>
        <taxon>Streptophyta</taxon>
        <taxon>Embryophyta</taxon>
        <taxon>Tracheophyta</taxon>
        <taxon>Spermatophyta</taxon>
        <taxon>Magnoliopsida</taxon>
        <taxon>eudicotyledons</taxon>
        <taxon>Gunneridae</taxon>
        <taxon>Pentapetalae</taxon>
        <taxon>asterids</taxon>
        <taxon>campanulids</taxon>
        <taxon>Asterales</taxon>
        <taxon>Asteraceae</taxon>
        <taxon>Asteroideae</taxon>
        <taxon>Anthemideae</taxon>
        <taxon>Anthemidinae</taxon>
        <taxon>Tanacetum</taxon>
    </lineage>
</organism>
<dbReference type="InterPro" id="IPR000504">
    <property type="entry name" value="RRM_dom"/>
</dbReference>
<protein>
    <submittedName>
        <fullName evidence="7">RNA-directed DNA polymerase, eukaryota, nucleotide-binding alpha-beta plait domain protein</fullName>
    </submittedName>
</protein>
<keyword evidence="7" id="KW-0695">RNA-directed DNA polymerase</keyword>
<keyword evidence="1" id="KW-0507">mRNA processing</keyword>
<comment type="caution">
    <text evidence="7">The sequence shown here is derived from an EMBL/GenBank/DDBJ whole genome shotgun (WGS) entry which is preliminary data.</text>
</comment>
<evidence type="ECO:0000256" key="4">
    <source>
        <dbReference type="PROSITE-ProRule" id="PRU00176"/>
    </source>
</evidence>
<evidence type="ECO:0000256" key="1">
    <source>
        <dbReference type="ARBA" id="ARBA00022664"/>
    </source>
</evidence>
<keyword evidence="7" id="KW-0808">Transferase</keyword>
<dbReference type="PANTHER" id="PTHR23147">
    <property type="entry name" value="SERINE/ARGININE RICH SPLICING FACTOR"/>
    <property type="match status" value="1"/>
</dbReference>
<keyword evidence="2" id="KW-0747">Spliceosome</keyword>
<dbReference type="SUPFAM" id="SSF54928">
    <property type="entry name" value="RNA-binding domain, RBD"/>
    <property type="match status" value="1"/>
</dbReference>
<evidence type="ECO:0000313" key="7">
    <source>
        <dbReference type="EMBL" id="GEU80418.1"/>
    </source>
</evidence>
<dbReference type="GO" id="GO:0003723">
    <property type="term" value="F:RNA binding"/>
    <property type="evidence" value="ECO:0007669"/>
    <property type="project" value="UniProtKB-UniRule"/>
</dbReference>
<keyword evidence="4" id="KW-0694">RNA-binding</keyword>
<evidence type="ECO:0000256" key="2">
    <source>
        <dbReference type="ARBA" id="ARBA00022728"/>
    </source>
</evidence>
<evidence type="ECO:0000259" key="6">
    <source>
        <dbReference type="PROSITE" id="PS50102"/>
    </source>
</evidence>
<dbReference type="GO" id="GO:0003964">
    <property type="term" value="F:RNA-directed DNA polymerase activity"/>
    <property type="evidence" value="ECO:0007669"/>
    <property type="project" value="UniProtKB-KW"/>
</dbReference>
<dbReference type="InterPro" id="IPR035979">
    <property type="entry name" value="RBD_domain_sf"/>
</dbReference>
<dbReference type="SMART" id="SM00360">
    <property type="entry name" value="RRM"/>
    <property type="match status" value="1"/>
</dbReference>
<sequence length="436" mass="49713">MAPSFQRGSFFSNEDNMQKISHSVYVTNFPDSVHSRDLWNTCKAYGTVLDVFIPFKRSKAGKRFAFVRFIKVNNFARLVENLCTIWIGRYHLFVNPVRFERPHRPTLTNNANPRTYKRPPNTPVSQHHMGQTSSYANVVNGQSLGVHGSLLSSSPTLVLDDSCLIERNLLNHAMGKVKEFSLIPNLYTILHDEGFLDIKLTYLEGLWVLIELDKLETKETLKNHTGIKSSFQVIKDACNDFVSEERIVWMDIEGFPIHAWSHESFIHIGKIWGETLNLEDNADSSFGRKRFCLKTKHPTSILETFKIIIKGKVFMVRAKELFTWNLVFSMHKERDCLSVDEFVHAANNFDPFPNDNVVEYEDEYASDNEVMNTSQEVPVESLSESVGKDIINNGGSVLGVMEDIIRVGQTMGYTMEGCAKDLEVIIGQQGDINVFR</sequence>
<dbReference type="InterPro" id="IPR012677">
    <property type="entry name" value="Nucleotide-bd_a/b_plait_sf"/>
</dbReference>
<evidence type="ECO:0000256" key="3">
    <source>
        <dbReference type="ARBA" id="ARBA00023187"/>
    </source>
</evidence>
<gene>
    <name evidence="7" type="ORF">Tci_052396</name>
</gene>
<dbReference type="PROSITE" id="PS50102">
    <property type="entry name" value="RRM"/>
    <property type="match status" value="1"/>
</dbReference>
<name>A0A6L2N2K8_TANCI</name>
<feature type="domain" description="RRM" evidence="6">
    <location>
        <begin position="22"/>
        <end position="99"/>
    </location>
</feature>
<dbReference type="AlphaFoldDB" id="A0A6L2N2K8"/>
<dbReference type="GO" id="GO:0008380">
    <property type="term" value="P:RNA splicing"/>
    <property type="evidence" value="ECO:0007669"/>
    <property type="project" value="UniProtKB-KW"/>
</dbReference>
<dbReference type="CDD" id="cd00590">
    <property type="entry name" value="RRM_SF"/>
    <property type="match status" value="1"/>
</dbReference>
<dbReference type="InterPro" id="IPR050907">
    <property type="entry name" value="SRSF"/>
</dbReference>